<dbReference type="PANTHER" id="PTHR34094">
    <property type="match status" value="1"/>
</dbReference>
<feature type="domain" description="DUF4097" evidence="1">
    <location>
        <begin position="135"/>
        <end position="275"/>
    </location>
</feature>
<accession>A0A495JH85</accession>
<dbReference type="Proteomes" id="UP000277671">
    <property type="component" value="Unassembled WGS sequence"/>
</dbReference>
<dbReference type="Gene3D" id="2.160.20.120">
    <property type="match status" value="1"/>
</dbReference>
<evidence type="ECO:0000313" key="3">
    <source>
        <dbReference type="Proteomes" id="UP000277671"/>
    </source>
</evidence>
<dbReference type="Pfam" id="PF13349">
    <property type="entry name" value="DUF4097"/>
    <property type="match status" value="1"/>
</dbReference>
<gene>
    <name evidence="2" type="ORF">BDK92_1994</name>
</gene>
<keyword evidence="3" id="KW-1185">Reference proteome</keyword>
<dbReference type="PANTHER" id="PTHR34094:SF1">
    <property type="entry name" value="PROTEIN FAM185A"/>
    <property type="match status" value="1"/>
</dbReference>
<sequence>MRGSSLMPGWARAPSLRRMTTFRTVTALTAGALTLGFLAGCGDISLGERRLDFDRTEAVKITKITVSPGAGDVVVSTGAVDTVQIKRVIRYRGGQPDDTYRIDGTELRIDTDCGSRCSVSYEILAPAGVAVGGENGSGDMSLSDVGDVDVKVGSGDITLAGVTGTVRAETGSGDINLRRVEKTATVRAGSGSVTGDDLGGTVEATTGSGDITLAMRAAGSVKAQASSGSIGLTVPEGAYRLQLHSSSGTTRSDLKADPAASHLLELETGSGDITVTPR</sequence>
<dbReference type="InterPro" id="IPR025164">
    <property type="entry name" value="Toastrack_DUF4097"/>
</dbReference>
<protein>
    <submittedName>
        <fullName evidence="2">Putative adhesin</fullName>
    </submittedName>
</protein>
<evidence type="ECO:0000259" key="1">
    <source>
        <dbReference type="Pfam" id="PF13349"/>
    </source>
</evidence>
<reference evidence="2 3" key="1">
    <citation type="submission" date="2018-10" db="EMBL/GenBank/DDBJ databases">
        <title>Sequencing the genomes of 1000 actinobacteria strains.</title>
        <authorList>
            <person name="Klenk H.-P."/>
        </authorList>
    </citation>
    <scope>NUCLEOTIDE SEQUENCE [LARGE SCALE GENOMIC DNA]</scope>
    <source>
        <strain evidence="2 3">DSM 45175</strain>
    </source>
</reference>
<organism evidence="2 3">
    <name type="scientific">Micromonospora pisi</name>
    <dbReference type="NCBI Taxonomy" id="589240"/>
    <lineage>
        <taxon>Bacteria</taxon>
        <taxon>Bacillati</taxon>
        <taxon>Actinomycetota</taxon>
        <taxon>Actinomycetes</taxon>
        <taxon>Micromonosporales</taxon>
        <taxon>Micromonosporaceae</taxon>
        <taxon>Micromonospora</taxon>
    </lineage>
</organism>
<comment type="caution">
    <text evidence="2">The sequence shown here is derived from an EMBL/GenBank/DDBJ whole genome shotgun (WGS) entry which is preliminary data.</text>
</comment>
<dbReference type="OrthoDB" id="4331847at2"/>
<dbReference type="EMBL" id="RBKT01000001">
    <property type="protein sequence ID" value="RKR87702.1"/>
    <property type="molecule type" value="Genomic_DNA"/>
</dbReference>
<proteinExistence type="predicted"/>
<name>A0A495JH85_9ACTN</name>
<evidence type="ECO:0000313" key="2">
    <source>
        <dbReference type="EMBL" id="RKR87702.1"/>
    </source>
</evidence>
<dbReference type="AlphaFoldDB" id="A0A495JH85"/>